<dbReference type="Gene3D" id="1.20.58.2240">
    <property type="match status" value="1"/>
</dbReference>
<name>M5E8U3_MALS4</name>
<keyword evidence="5" id="KW-1185">Reference proteome</keyword>
<dbReference type="InterPro" id="IPR018484">
    <property type="entry name" value="FGGY_N"/>
</dbReference>
<evidence type="ECO:0000256" key="1">
    <source>
        <dbReference type="ARBA" id="ARBA00009156"/>
    </source>
</evidence>
<organism evidence="4 5">
    <name type="scientific">Malassezia sympodialis (strain ATCC 42132)</name>
    <name type="common">Atopic eczema-associated yeast</name>
    <dbReference type="NCBI Taxonomy" id="1230383"/>
    <lineage>
        <taxon>Eukaryota</taxon>
        <taxon>Fungi</taxon>
        <taxon>Dikarya</taxon>
        <taxon>Basidiomycota</taxon>
        <taxon>Ustilaginomycotina</taxon>
        <taxon>Malasseziomycetes</taxon>
        <taxon>Malasseziales</taxon>
        <taxon>Malasseziaceae</taxon>
        <taxon>Malassezia</taxon>
    </lineage>
</organism>
<dbReference type="NCBIfam" id="TIGR01315">
    <property type="entry name" value="5C_CHO_kinase"/>
    <property type="match status" value="1"/>
</dbReference>
<dbReference type="KEGG" id="msym:MSY001_1299"/>
<dbReference type="STRING" id="1230383.M5E8U3"/>
<evidence type="ECO:0000256" key="2">
    <source>
        <dbReference type="ARBA" id="ARBA00022679"/>
    </source>
</evidence>
<sequence>MTGPYFLGVDVGTGSARAALIGQDARILAQHSSPLKTWRYEEDPHLFEQSGDQIWSAITECVRHVIHDAGVAPDDVHGIGFDATCSLVVVDRSSYAPVSVTPPHLGRHAERNVILWADHRAEAEALRINETHHKVLNYVGGTMSLEMEMPKILWLREHLAPEAFARCEFFDLPDYLTFRASGARARSHCSLVCKCGFIPPGTAGSTLGWQPDFLEQVGLGCLAPDYAQLGGVPGRHGLVLTAGMPVGAGLSEAAASDLGLRPHTPVASALIDAYAGWVGTVAASSLDTAVPPASLQDAHTRLVAIAGTSTCYCIQSADGVHVPGVWGPYHHAVFPGQWMNEGGQSSTGQLIDAVLETHPAYAATLSLAQARGASVFELLEESLAAQMHARGWAISSPSSYARLVSYAHMYPDFYGNRSPLADPRLRGMIIGLDLDHSRADLARKYLLTLEAIALQTRHIVDEMNQSGHHIEAIYLSGGGQARNRIYAQLVADVCGLRVQMPSETSASVVVGAAILGHLAADVTHSRAGTVRATESVLPTQAEADAVAPTHSERLWTIMAQATPPGQSVWPTDDSAWRAHFAAKYRIFHECIQLQRRWRAEMDAAWH</sequence>
<dbReference type="PANTHER" id="PTHR43435">
    <property type="entry name" value="RIBULOKINASE"/>
    <property type="match status" value="1"/>
</dbReference>
<dbReference type="VEuPathDB" id="FungiDB:MSYG_3762"/>
<gene>
    <name evidence="4" type="ORF">MSYG_3762</name>
</gene>
<dbReference type="GO" id="GO:0019321">
    <property type="term" value="P:pentose metabolic process"/>
    <property type="evidence" value="ECO:0007669"/>
    <property type="project" value="TreeGrafter"/>
</dbReference>
<dbReference type="GO" id="GO:0005737">
    <property type="term" value="C:cytoplasm"/>
    <property type="evidence" value="ECO:0007669"/>
    <property type="project" value="TreeGrafter"/>
</dbReference>
<dbReference type="AlphaFoldDB" id="M5E8U3"/>
<dbReference type="Gene3D" id="3.30.420.40">
    <property type="match status" value="1"/>
</dbReference>
<dbReference type="OrthoDB" id="203824at2759"/>
<dbReference type="InterPro" id="IPR018485">
    <property type="entry name" value="FGGY_C"/>
</dbReference>
<dbReference type="OMA" id="HKAMWHE"/>
<protein>
    <submittedName>
        <fullName evidence="4">Similar to S.cerevisiae protein YDR109C (Putative kinase)</fullName>
    </submittedName>
</protein>
<keyword evidence="3 4" id="KW-0418">Kinase</keyword>
<dbReference type="CDD" id="cd07782">
    <property type="entry name" value="ASKHA_NBD_FGGY_D-RBK"/>
    <property type="match status" value="1"/>
</dbReference>
<dbReference type="RefSeq" id="XP_018739891.1">
    <property type="nucleotide sequence ID" value="XM_018886414.1"/>
</dbReference>
<comment type="similarity">
    <text evidence="1">Belongs to the FGGY kinase family.</text>
</comment>
<proteinExistence type="inferred from homology"/>
<dbReference type="InterPro" id="IPR006003">
    <property type="entry name" value="FGGY_RbtK-like"/>
</dbReference>
<reference evidence="5" key="1">
    <citation type="journal article" date="2017" name="Nucleic Acids Res.">
        <title>Proteogenomics produces comprehensive and highly accurate protein-coding gene annotation in a complete genome assembly of Malassezia sympodialis.</title>
        <authorList>
            <person name="Zhu Y."/>
            <person name="Engstroem P.G."/>
            <person name="Tellgren-Roth C."/>
            <person name="Baudo C.D."/>
            <person name="Kennell J.C."/>
            <person name="Sun S."/>
            <person name="Billmyre R.B."/>
            <person name="Schroeder M.S."/>
            <person name="Andersson A."/>
            <person name="Holm T."/>
            <person name="Sigurgeirsson B."/>
            <person name="Wu G."/>
            <person name="Sankaranarayanan S.R."/>
            <person name="Siddharthan R."/>
            <person name="Sanyal K."/>
            <person name="Lundeberg J."/>
            <person name="Nystedt B."/>
            <person name="Boekhout T."/>
            <person name="Dawson T.L. Jr."/>
            <person name="Heitman J."/>
            <person name="Scheynius A."/>
            <person name="Lehtioe J."/>
        </authorList>
    </citation>
    <scope>NUCLEOTIDE SEQUENCE [LARGE SCALE GENOMIC DNA]</scope>
    <source>
        <strain evidence="5">ATCC 42132</strain>
    </source>
</reference>
<dbReference type="HOGENOM" id="CLU_009281_10_1_1"/>
<dbReference type="PANTHER" id="PTHR43435:SF4">
    <property type="entry name" value="FGGY CARBOHYDRATE KINASE DOMAIN-CONTAINING PROTEIN"/>
    <property type="match status" value="1"/>
</dbReference>
<keyword evidence="2" id="KW-0808">Transferase</keyword>
<evidence type="ECO:0000256" key="3">
    <source>
        <dbReference type="ARBA" id="ARBA00022777"/>
    </source>
</evidence>
<dbReference type="Proteomes" id="UP000186303">
    <property type="component" value="Chromosome 6"/>
</dbReference>
<evidence type="ECO:0000313" key="4">
    <source>
        <dbReference type="EMBL" id="SHO79413.1"/>
    </source>
</evidence>
<accession>M5E8U3</accession>
<dbReference type="InterPro" id="IPR043129">
    <property type="entry name" value="ATPase_NBD"/>
</dbReference>
<dbReference type="Pfam" id="PF00370">
    <property type="entry name" value="FGGY_N"/>
    <property type="match status" value="1"/>
</dbReference>
<dbReference type="EMBL" id="LT671826">
    <property type="protein sequence ID" value="SHO79413.1"/>
    <property type="molecule type" value="Genomic_DNA"/>
</dbReference>
<dbReference type="SUPFAM" id="SSF53067">
    <property type="entry name" value="Actin-like ATPase domain"/>
    <property type="match status" value="2"/>
</dbReference>
<evidence type="ECO:0000313" key="5">
    <source>
        <dbReference type="Proteomes" id="UP000186303"/>
    </source>
</evidence>
<dbReference type="GO" id="GO:0019150">
    <property type="term" value="F:D-ribulokinase activity"/>
    <property type="evidence" value="ECO:0007669"/>
    <property type="project" value="TreeGrafter"/>
</dbReference>
<dbReference type="Pfam" id="PF02782">
    <property type="entry name" value="FGGY_C"/>
    <property type="match status" value="1"/>
</dbReference>